<feature type="transmembrane region" description="Helical" evidence="1">
    <location>
        <begin position="246"/>
        <end position="264"/>
    </location>
</feature>
<keyword evidence="1" id="KW-0812">Transmembrane</keyword>
<dbReference type="Pfam" id="PF12679">
    <property type="entry name" value="ABC2_membrane_2"/>
    <property type="match status" value="1"/>
</dbReference>
<dbReference type="GO" id="GO:0140359">
    <property type="term" value="F:ABC-type transporter activity"/>
    <property type="evidence" value="ECO:0007669"/>
    <property type="project" value="InterPro"/>
</dbReference>
<keyword evidence="3" id="KW-1185">Reference proteome</keyword>
<protein>
    <submittedName>
        <fullName evidence="2">ABC-2 type transport system permease protein</fullName>
    </submittedName>
</protein>
<comment type="caution">
    <text evidence="2">The sequence shown here is derived from an EMBL/GenBank/DDBJ whole genome shotgun (WGS) entry which is preliminary data.</text>
</comment>
<organism evidence="2 3">
    <name type="scientific">Paeniglutamicibacter cryotolerans</name>
    <dbReference type="NCBI Taxonomy" id="670079"/>
    <lineage>
        <taxon>Bacteria</taxon>
        <taxon>Bacillati</taxon>
        <taxon>Actinomycetota</taxon>
        <taxon>Actinomycetes</taxon>
        <taxon>Micrococcales</taxon>
        <taxon>Micrococcaceae</taxon>
        <taxon>Paeniglutamicibacter</taxon>
    </lineage>
</organism>
<keyword evidence="1" id="KW-1133">Transmembrane helix</keyword>
<evidence type="ECO:0000313" key="2">
    <source>
        <dbReference type="EMBL" id="MBB2995625.1"/>
    </source>
</evidence>
<evidence type="ECO:0000313" key="3">
    <source>
        <dbReference type="Proteomes" id="UP000523000"/>
    </source>
</evidence>
<keyword evidence="1" id="KW-0472">Membrane</keyword>
<dbReference type="RefSeq" id="WP_281369498.1">
    <property type="nucleotide sequence ID" value="NZ_BAABGK010000029.1"/>
</dbReference>
<dbReference type="PANTHER" id="PTHR37305">
    <property type="entry name" value="INTEGRAL MEMBRANE PROTEIN-RELATED"/>
    <property type="match status" value="1"/>
</dbReference>
<evidence type="ECO:0000256" key="1">
    <source>
        <dbReference type="SAM" id="Phobius"/>
    </source>
</evidence>
<dbReference type="EMBL" id="JACHVS010000001">
    <property type="protein sequence ID" value="MBB2995625.1"/>
    <property type="molecule type" value="Genomic_DNA"/>
</dbReference>
<dbReference type="GO" id="GO:0005886">
    <property type="term" value="C:plasma membrane"/>
    <property type="evidence" value="ECO:0007669"/>
    <property type="project" value="UniProtKB-SubCell"/>
</dbReference>
<feature type="transmembrane region" description="Helical" evidence="1">
    <location>
        <begin position="192"/>
        <end position="211"/>
    </location>
</feature>
<feature type="transmembrane region" description="Helical" evidence="1">
    <location>
        <begin position="110"/>
        <end position="143"/>
    </location>
</feature>
<dbReference type="PANTHER" id="PTHR37305:SF1">
    <property type="entry name" value="MEMBRANE PROTEIN"/>
    <property type="match status" value="1"/>
</dbReference>
<feature type="transmembrane region" description="Helical" evidence="1">
    <location>
        <begin position="61"/>
        <end position="89"/>
    </location>
</feature>
<dbReference type="AlphaFoldDB" id="A0A839QLZ3"/>
<gene>
    <name evidence="2" type="ORF">E9229_001816</name>
</gene>
<proteinExistence type="predicted"/>
<feature type="transmembrane region" description="Helical" evidence="1">
    <location>
        <begin position="163"/>
        <end position="185"/>
    </location>
</feature>
<reference evidence="2 3" key="1">
    <citation type="submission" date="2020-08" db="EMBL/GenBank/DDBJ databases">
        <title>Sequencing the genomes of 1000 actinobacteria strains.</title>
        <authorList>
            <person name="Klenk H.-P."/>
        </authorList>
    </citation>
    <scope>NUCLEOTIDE SEQUENCE [LARGE SCALE GENOMIC DNA]</scope>
    <source>
        <strain evidence="2 3">DSM 22826</strain>
    </source>
</reference>
<sequence length="271" mass="28198">MRNETLFASELALLFRRRRTWAMLAALAAVPVLIGVAVKVSSSPSSGRGPDFLDQVAGNGLFTALVGILVCIPLFLPLTVAVVAGDAIAGEAGHGTLRYLLISPVSRLRLLVVKYIGAAVFCVVAVGVVALAGIGIGLLLFPVGPVTLISGDTVSLGQGLARIGLVAAYVALSLLGLAALGLFISTLTDVPIGAMAATAVLAVVAQILGSLPQLDWLHAWLFTNHWLDFADLLRQPVLWDSFGQNALLQGGYLLVFGALAYGRFASKDILS</sequence>
<accession>A0A839QLZ3</accession>
<feature type="transmembrane region" description="Helical" evidence="1">
    <location>
        <begin position="21"/>
        <end position="41"/>
    </location>
</feature>
<name>A0A839QLZ3_9MICC</name>
<dbReference type="Proteomes" id="UP000523000">
    <property type="component" value="Unassembled WGS sequence"/>
</dbReference>